<proteinExistence type="predicted"/>
<comment type="caution">
    <text evidence="1">The sequence shown here is derived from an EMBL/GenBank/DDBJ whole genome shotgun (WGS) entry which is preliminary data.</text>
</comment>
<accession>A0AAN9IBU3</accession>
<evidence type="ECO:0000313" key="1">
    <source>
        <dbReference type="EMBL" id="KAK7267206.1"/>
    </source>
</evidence>
<dbReference type="Proteomes" id="UP001372338">
    <property type="component" value="Unassembled WGS sequence"/>
</dbReference>
<organism evidence="1 2">
    <name type="scientific">Crotalaria pallida</name>
    <name type="common">Smooth rattlebox</name>
    <name type="synonym">Crotalaria striata</name>
    <dbReference type="NCBI Taxonomy" id="3830"/>
    <lineage>
        <taxon>Eukaryota</taxon>
        <taxon>Viridiplantae</taxon>
        <taxon>Streptophyta</taxon>
        <taxon>Embryophyta</taxon>
        <taxon>Tracheophyta</taxon>
        <taxon>Spermatophyta</taxon>
        <taxon>Magnoliopsida</taxon>
        <taxon>eudicotyledons</taxon>
        <taxon>Gunneridae</taxon>
        <taxon>Pentapetalae</taxon>
        <taxon>rosids</taxon>
        <taxon>fabids</taxon>
        <taxon>Fabales</taxon>
        <taxon>Fabaceae</taxon>
        <taxon>Papilionoideae</taxon>
        <taxon>50 kb inversion clade</taxon>
        <taxon>genistoids sensu lato</taxon>
        <taxon>core genistoids</taxon>
        <taxon>Crotalarieae</taxon>
        <taxon>Crotalaria</taxon>
    </lineage>
</organism>
<dbReference type="AlphaFoldDB" id="A0AAN9IBU3"/>
<sequence>MEKRGKTHFGDLYASEGISLRLSARDEQKHKNRKWKKPKPLIFLSQCLNISQVFCSGRPAVSVNCTPYTFF</sequence>
<protein>
    <submittedName>
        <fullName evidence="1">Uncharacterized protein</fullName>
    </submittedName>
</protein>
<evidence type="ECO:0000313" key="2">
    <source>
        <dbReference type="Proteomes" id="UP001372338"/>
    </source>
</evidence>
<keyword evidence="2" id="KW-1185">Reference proteome</keyword>
<gene>
    <name evidence="1" type="ORF">RIF29_19871</name>
</gene>
<name>A0AAN9IBU3_CROPI</name>
<reference evidence="1 2" key="1">
    <citation type="submission" date="2024-01" db="EMBL/GenBank/DDBJ databases">
        <title>The genomes of 5 underutilized Papilionoideae crops provide insights into root nodulation and disease resistanc.</title>
        <authorList>
            <person name="Yuan L."/>
        </authorList>
    </citation>
    <scope>NUCLEOTIDE SEQUENCE [LARGE SCALE GENOMIC DNA]</scope>
    <source>
        <strain evidence="1">ZHUSHIDOU_FW_LH</strain>
        <tissue evidence="1">Leaf</tissue>
    </source>
</reference>
<dbReference type="EMBL" id="JAYWIO010000004">
    <property type="protein sequence ID" value="KAK7267206.1"/>
    <property type="molecule type" value="Genomic_DNA"/>
</dbReference>